<dbReference type="InParanoid" id="A0A6P7H8C1"/>
<organism evidence="1">
    <name type="scientific">Diabrotica virgifera virgifera</name>
    <name type="common">western corn rootworm</name>
    <dbReference type="NCBI Taxonomy" id="50390"/>
    <lineage>
        <taxon>Eukaryota</taxon>
        <taxon>Metazoa</taxon>
        <taxon>Ecdysozoa</taxon>
        <taxon>Arthropoda</taxon>
        <taxon>Hexapoda</taxon>
        <taxon>Insecta</taxon>
        <taxon>Pterygota</taxon>
        <taxon>Neoptera</taxon>
        <taxon>Endopterygota</taxon>
        <taxon>Coleoptera</taxon>
        <taxon>Polyphaga</taxon>
        <taxon>Cucujiformia</taxon>
        <taxon>Chrysomeloidea</taxon>
        <taxon>Chrysomelidae</taxon>
        <taxon>Galerucinae</taxon>
        <taxon>Diabroticina</taxon>
        <taxon>Diabroticites</taxon>
        <taxon>Diabrotica</taxon>
    </lineage>
</organism>
<proteinExistence type="predicted"/>
<dbReference type="RefSeq" id="XP_028153948.1">
    <property type="nucleotide sequence ID" value="XM_028298147.1"/>
</dbReference>
<protein>
    <submittedName>
        <fullName evidence="1">Uncharacterized protein LOC114347444</fullName>
    </submittedName>
</protein>
<feature type="non-terminal residue" evidence="1">
    <location>
        <position position="158"/>
    </location>
</feature>
<dbReference type="AlphaFoldDB" id="A0A6P7H8C1"/>
<accession>A0A6P7H8C1</accession>
<reference evidence="1" key="1">
    <citation type="submission" date="2025-08" db="UniProtKB">
        <authorList>
            <consortium name="RefSeq"/>
        </authorList>
    </citation>
    <scope>IDENTIFICATION</scope>
    <source>
        <tissue evidence="1">Whole insect</tissue>
    </source>
</reference>
<name>A0A6P7H8C1_DIAVI</name>
<evidence type="ECO:0000313" key="1">
    <source>
        <dbReference type="RefSeq" id="XP_028153948.1"/>
    </source>
</evidence>
<gene>
    <name evidence="1" type="primary">LOC114347444</name>
</gene>
<sequence>MNKKLKEQSKPTKDIETEWRNIKKCINETAEVHVGIKRNKKRQEWYNEECHNMLKKKVEMRQMWIRTNRQDYREEYNIIRHACKKKIRKIRREWLDDKIKEIEKESKNRNTKEFYKKISEQNKTFKGKIKSIKDKNGKVSENDEEYKEIWTKFKGKIK</sequence>